<proteinExistence type="predicted"/>
<organism evidence="2 3">
    <name type="scientific">Terrimonas ginsenosidimutans</name>
    <dbReference type="NCBI Taxonomy" id="2908004"/>
    <lineage>
        <taxon>Bacteria</taxon>
        <taxon>Pseudomonadati</taxon>
        <taxon>Bacteroidota</taxon>
        <taxon>Chitinophagia</taxon>
        <taxon>Chitinophagales</taxon>
        <taxon>Chitinophagaceae</taxon>
        <taxon>Terrimonas</taxon>
    </lineage>
</organism>
<dbReference type="RefSeq" id="WP_237872652.1">
    <property type="nucleotide sequence ID" value="NZ_JAKLTR010000008.1"/>
</dbReference>
<feature type="compositionally biased region" description="Polar residues" evidence="1">
    <location>
        <begin position="25"/>
        <end position="57"/>
    </location>
</feature>
<accession>A0ABS9KSQ1</accession>
<comment type="caution">
    <text evidence="2">The sequence shown here is derived from an EMBL/GenBank/DDBJ whole genome shotgun (WGS) entry which is preliminary data.</text>
</comment>
<evidence type="ECO:0000256" key="1">
    <source>
        <dbReference type="SAM" id="MobiDB-lite"/>
    </source>
</evidence>
<sequence>MQSAPFQLKDCATAHCFNRGRKTAQPLQHSPHHNTASHLLQQTDGFFETDTQPVGYA</sequence>
<name>A0ABS9KSQ1_9BACT</name>
<evidence type="ECO:0000313" key="3">
    <source>
        <dbReference type="Proteomes" id="UP001165367"/>
    </source>
</evidence>
<protein>
    <submittedName>
        <fullName evidence="2">Uncharacterized protein</fullName>
    </submittedName>
</protein>
<feature type="region of interest" description="Disordered" evidence="1">
    <location>
        <begin position="22"/>
        <end position="57"/>
    </location>
</feature>
<dbReference type="EMBL" id="JAKLTR010000008">
    <property type="protein sequence ID" value="MCG2615361.1"/>
    <property type="molecule type" value="Genomic_DNA"/>
</dbReference>
<reference evidence="2" key="1">
    <citation type="submission" date="2022-01" db="EMBL/GenBank/DDBJ databases">
        <authorList>
            <person name="Jo J.-H."/>
            <person name="Im W.-T."/>
        </authorList>
    </citation>
    <scope>NUCLEOTIDE SEQUENCE</scope>
    <source>
        <strain evidence="2">NA20</strain>
    </source>
</reference>
<dbReference type="Proteomes" id="UP001165367">
    <property type="component" value="Unassembled WGS sequence"/>
</dbReference>
<evidence type="ECO:0000313" key="2">
    <source>
        <dbReference type="EMBL" id="MCG2615361.1"/>
    </source>
</evidence>
<keyword evidence="3" id="KW-1185">Reference proteome</keyword>
<gene>
    <name evidence="2" type="ORF">LZZ85_13760</name>
</gene>